<dbReference type="GO" id="GO:0006974">
    <property type="term" value="P:DNA damage response"/>
    <property type="evidence" value="ECO:0007669"/>
    <property type="project" value="TreeGrafter"/>
</dbReference>
<evidence type="ECO:0000313" key="1">
    <source>
        <dbReference type="EMBL" id="RBW68294.1"/>
    </source>
</evidence>
<dbReference type="PANTHER" id="PTHR34387:SF1">
    <property type="entry name" value="PERIPLASMIC IMMUNOGENIC PROTEIN"/>
    <property type="match status" value="1"/>
</dbReference>
<dbReference type="InterPro" id="IPR007497">
    <property type="entry name" value="SIMPL/DUF541"/>
</dbReference>
<organism evidence="1 2">
    <name type="scientific">Bacillus taeanensis</name>
    <dbReference type="NCBI Taxonomy" id="273032"/>
    <lineage>
        <taxon>Bacteria</taxon>
        <taxon>Bacillati</taxon>
        <taxon>Bacillota</taxon>
        <taxon>Bacilli</taxon>
        <taxon>Bacillales</taxon>
        <taxon>Bacillaceae</taxon>
        <taxon>Bacillus</taxon>
    </lineage>
</organism>
<evidence type="ECO:0000313" key="2">
    <source>
        <dbReference type="Proteomes" id="UP000253314"/>
    </source>
</evidence>
<dbReference type="AlphaFoldDB" id="A0A366XVY0"/>
<comment type="caution">
    <text evidence="1">The sequence shown here is derived from an EMBL/GenBank/DDBJ whole genome shotgun (WGS) entry which is preliminary data.</text>
</comment>
<dbReference type="Proteomes" id="UP000253314">
    <property type="component" value="Unassembled WGS sequence"/>
</dbReference>
<protein>
    <submittedName>
        <fullName evidence="1">SIMPL domain-containing protein</fullName>
    </submittedName>
</protein>
<accession>A0A366XVY0</accession>
<dbReference type="OrthoDB" id="9785192at2"/>
<dbReference type="Gene3D" id="3.30.70.2970">
    <property type="entry name" value="Protein of unknown function (DUF541), domain 2"/>
    <property type="match status" value="1"/>
</dbReference>
<dbReference type="InterPro" id="IPR052022">
    <property type="entry name" value="26kDa_periplasmic_antigen"/>
</dbReference>
<dbReference type="Gene3D" id="3.30.110.170">
    <property type="entry name" value="Protein of unknown function (DUF541), domain 1"/>
    <property type="match status" value="1"/>
</dbReference>
<dbReference type="PANTHER" id="PTHR34387">
    <property type="entry name" value="SLR1258 PROTEIN"/>
    <property type="match status" value="1"/>
</dbReference>
<keyword evidence="2" id="KW-1185">Reference proteome</keyword>
<reference evidence="1 2" key="1">
    <citation type="submission" date="2018-07" db="EMBL/GenBank/DDBJ databases">
        <title>Lottiidibacillus patelloidae gen. nov., sp. nov., isolated from the intestinal tract of a marine limpet and the reclassification of B. taeanensis BH030017T, B. algicola KMM 3737T and B. hwajinpoensis SW-72T as genus Lottiidibacillus.</title>
        <authorList>
            <person name="Liu R."/>
            <person name="Huang Z."/>
        </authorList>
    </citation>
    <scope>NUCLEOTIDE SEQUENCE [LARGE SCALE GENOMIC DNA]</scope>
    <source>
        <strain evidence="1 2">BH030017</strain>
    </source>
</reference>
<sequence>MDGYKNENVAVLRESFLWKDVMKINHFMRTNQANVGYQYPFNYNQRSYYPRNRKENHTIKVTGKSILSAKPDQAVLSLGIVTEDMEVQTAQKQNALISNQVINALHNMGIEEDEIETESYTIEQMYDYPNGEKVFRGYKVKHMLKVTVKDLSRVGEIIDAAAQNGANVINQVEFEVSDRNYYYQEALKQASLNARKKAETIANSLGLTINRIPLWVVEESVQFETPRYPTPVLYAAAPAEAATPIQEGDIKITASVQAMFEYEGFQSFE</sequence>
<dbReference type="EMBL" id="QOCW01000022">
    <property type="protein sequence ID" value="RBW68294.1"/>
    <property type="molecule type" value="Genomic_DNA"/>
</dbReference>
<dbReference type="Pfam" id="PF04402">
    <property type="entry name" value="SIMPL"/>
    <property type="match status" value="1"/>
</dbReference>
<proteinExistence type="predicted"/>
<gene>
    <name evidence="1" type="ORF">DS031_17380</name>
</gene>
<name>A0A366XVY0_9BACI</name>